<evidence type="ECO:0000256" key="1">
    <source>
        <dbReference type="ARBA" id="ARBA00009402"/>
    </source>
</evidence>
<evidence type="ECO:0000259" key="5">
    <source>
        <dbReference type="Pfam" id="PF01526"/>
    </source>
</evidence>
<dbReference type="EMBL" id="CP020814">
    <property type="protein sequence ID" value="ARK29647.1"/>
    <property type="molecule type" value="Genomic_DNA"/>
</dbReference>
<proteinExistence type="inferred from homology"/>
<evidence type="ECO:0000313" key="8">
    <source>
        <dbReference type="Proteomes" id="UP000193006"/>
    </source>
</evidence>
<dbReference type="RefSeq" id="WP_066154437.1">
    <property type="nucleotide sequence ID" value="NZ_CP020814.1"/>
</dbReference>
<keyword evidence="4" id="KW-0233">DNA recombination</keyword>
<dbReference type="AlphaFoldDB" id="A0A1X9M8D0"/>
<dbReference type="InterPro" id="IPR047653">
    <property type="entry name" value="Tn3-like_transpos"/>
</dbReference>
<dbReference type="NCBIfam" id="NF033527">
    <property type="entry name" value="transpos_Tn3"/>
    <property type="match status" value="1"/>
</dbReference>
<dbReference type="GO" id="GO:0004803">
    <property type="term" value="F:transposase activity"/>
    <property type="evidence" value="ECO:0007669"/>
    <property type="project" value="InterPro"/>
</dbReference>
<dbReference type="GO" id="GO:0003677">
    <property type="term" value="F:DNA binding"/>
    <property type="evidence" value="ECO:0007669"/>
    <property type="project" value="UniProtKB-KW"/>
</dbReference>
<keyword evidence="8" id="KW-1185">Reference proteome</keyword>
<evidence type="ECO:0000256" key="3">
    <source>
        <dbReference type="ARBA" id="ARBA00023125"/>
    </source>
</evidence>
<evidence type="ECO:0000256" key="2">
    <source>
        <dbReference type="ARBA" id="ARBA00022578"/>
    </source>
</evidence>
<keyword evidence="3" id="KW-0238">DNA-binding</keyword>
<protein>
    <submittedName>
        <fullName evidence="7">Tn3 transposase DDE domain protein</fullName>
    </submittedName>
</protein>
<sequence length="988" mass="114392">MKIARGRELLTPEQRQAFMQIPEDEWILGTYFTFSKRDLEIINKRRREENRLGFSVQLAILRYPGWPYTHIKSIPDSVIQYISKQISASPSSLSYYPQRENTLWDHLKEIRSEYDFVTFTLSEYRMTFKHLHQLALENGDAIHLLHECIDFLRKNKIILPAITTLERIVWEAREMAEKKLFNTVSQSLTSEQKEKLEEIITSQHSSDSNKTILGWLKEPPGHPSSETFLKVIERLEYIRGMELETVQINHLHRNRLLQLSRLGSRYEPYAFRDFQENKRYSILTVYLLHLTQDLTDKAFEIHDRQILSLLSKGRKAQEEIQKQNGKKLNEKVIHYTNIGQALIKAKREKLDVFEVLESVIEWNSFVSSVEEAQELARPADYDYLDLLQKRFYSLRKYTPTLLRVLEFHSTKANEPLLQAVEIIRGMNESGKRKVPDNSPLDFISKRWKKHLYEDDGTTINRHYYEMAVLTELREHIRAGDVSIVGSRQYRDFEEYLFSEDTWNQTKENTRLSVSLSFKDYITERTSSLNGRLHWLAGNSNKLDGVSLEKGKLSISRLEKDVPEEAKKFSASLYQMLPRIKLTDLLMDVAHITGFHEQFTHASNKRKPDKEETIIIMAALLGMGMNIGLSKMAQATPGLTYKQLANVSQWRMYEDAMNKAQAVLVNFHHKLQLSSYWGDGTTSSSDGMRMQLGVSSLHADANPHYGTGKGATIYRFTSDQFSSYYTKIIHTNSRDAIHVLDGLLHHETDLNIEEHYTDTAGYTDQIFGLTHLLGFKFAPRIRDLSDSKLFTIDKASEYPKLEAILRGQINTKVIKENYEDVLRLAHSIREGTVSASLIMGKLGSYSRQNSLATALREMGRIEKTIFILNYISDESLRRKIQRGLNKGEAMNGLARAIFFGKQGELRERTIQHQLQRASALNIIINAISIWNTLHLTKAVEYQKRSGSFNEELLHHMSPLGWEHINLLGEYHFNSEKMVSLDSLRPLKLS</sequence>
<dbReference type="InterPro" id="IPR002513">
    <property type="entry name" value="Tn3_Tnp_DDE_dom"/>
</dbReference>
<evidence type="ECO:0000256" key="4">
    <source>
        <dbReference type="ARBA" id="ARBA00023172"/>
    </source>
</evidence>
<feature type="domain" description="Tn3 transposase DDE" evidence="5">
    <location>
        <begin position="583"/>
        <end position="969"/>
    </location>
</feature>
<dbReference type="STRING" id="199441.BkAM31D_07130"/>
<dbReference type="Pfam" id="PF01526">
    <property type="entry name" value="DDE_Tnp_Tn3"/>
    <property type="match status" value="1"/>
</dbReference>
<evidence type="ECO:0000313" key="7">
    <source>
        <dbReference type="EMBL" id="ARK29647.1"/>
    </source>
</evidence>
<gene>
    <name evidence="7" type="ORF">BkAM31D_07130</name>
</gene>
<organism evidence="7 8">
    <name type="scientific">Halalkalibacter krulwichiae</name>
    <dbReference type="NCBI Taxonomy" id="199441"/>
    <lineage>
        <taxon>Bacteria</taxon>
        <taxon>Bacillati</taxon>
        <taxon>Bacillota</taxon>
        <taxon>Bacilli</taxon>
        <taxon>Bacillales</taxon>
        <taxon>Bacillaceae</taxon>
        <taxon>Halalkalibacter</taxon>
    </lineage>
</organism>
<comment type="similarity">
    <text evidence="1">Belongs to the transposase 7 family.</text>
</comment>
<name>A0A1X9M8D0_9BACI</name>
<dbReference type="Proteomes" id="UP000193006">
    <property type="component" value="Chromosome"/>
</dbReference>
<dbReference type="InterPro" id="IPR025296">
    <property type="entry name" value="DUF4158"/>
</dbReference>
<reference evidence="7 8" key="1">
    <citation type="submission" date="2017-04" db="EMBL/GenBank/DDBJ databases">
        <title>Bacillus krulwichiae AM31D Genome sequencing and assembly.</title>
        <authorList>
            <person name="Krulwich T.A."/>
            <person name="Anastor L."/>
            <person name="Ehrlich R."/>
            <person name="Ehrlich G.D."/>
            <person name="Janto B."/>
        </authorList>
    </citation>
    <scope>NUCLEOTIDE SEQUENCE [LARGE SCALE GENOMIC DNA]</scope>
    <source>
        <strain evidence="7 8">AM31D</strain>
    </source>
</reference>
<evidence type="ECO:0000259" key="6">
    <source>
        <dbReference type="Pfam" id="PF13700"/>
    </source>
</evidence>
<accession>A0A1X9M8D0</accession>
<dbReference type="Pfam" id="PF13700">
    <property type="entry name" value="DUF4158"/>
    <property type="match status" value="1"/>
</dbReference>
<dbReference type="GO" id="GO:0006313">
    <property type="term" value="P:DNA transposition"/>
    <property type="evidence" value="ECO:0007669"/>
    <property type="project" value="InterPro"/>
</dbReference>
<keyword evidence="2" id="KW-0815">Transposition</keyword>
<dbReference type="KEGG" id="bkw:BkAM31D_07130"/>
<feature type="domain" description="DUF4158" evidence="6">
    <location>
        <begin position="9"/>
        <end position="172"/>
    </location>
</feature>